<evidence type="ECO:0000256" key="3">
    <source>
        <dbReference type="ARBA" id="ARBA00022692"/>
    </source>
</evidence>
<keyword evidence="8" id="KW-1185">Reference proteome</keyword>
<comment type="subcellular location">
    <subcellularLocation>
        <location evidence="1">Cell membrane</location>
        <topology evidence="1">Multi-pass membrane protein</topology>
    </subcellularLocation>
</comment>
<evidence type="ECO:0000256" key="4">
    <source>
        <dbReference type="ARBA" id="ARBA00022989"/>
    </source>
</evidence>
<evidence type="ECO:0000313" key="8">
    <source>
        <dbReference type="Proteomes" id="UP000182427"/>
    </source>
</evidence>
<dbReference type="Pfam" id="PF06271">
    <property type="entry name" value="RDD"/>
    <property type="match status" value="1"/>
</dbReference>
<proteinExistence type="predicted"/>
<keyword evidence="5" id="KW-0472">Membrane</keyword>
<evidence type="ECO:0000256" key="2">
    <source>
        <dbReference type="ARBA" id="ARBA00022475"/>
    </source>
</evidence>
<keyword evidence="2" id="KW-1003">Cell membrane</keyword>
<dbReference type="InterPro" id="IPR051791">
    <property type="entry name" value="Pra-immunoreactive"/>
</dbReference>
<accession>A0A1G7NLB5</accession>
<reference evidence="7 8" key="1">
    <citation type="submission" date="2016-10" db="EMBL/GenBank/DDBJ databases">
        <authorList>
            <person name="de Groot N.N."/>
        </authorList>
    </citation>
    <scope>NUCLEOTIDE SEQUENCE [LARGE SCALE GENOMIC DNA]</scope>
    <source>
        <strain evidence="7 8">GAS232</strain>
    </source>
</reference>
<dbReference type="GO" id="GO:0005886">
    <property type="term" value="C:plasma membrane"/>
    <property type="evidence" value="ECO:0007669"/>
    <property type="project" value="UniProtKB-SubCell"/>
</dbReference>
<dbReference type="Proteomes" id="UP000182427">
    <property type="component" value="Chromosome I"/>
</dbReference>
<organism evidence="7 8">
    <name type="scientific">Terriglobus roseus</name>
    <dbReference type="NCBI Taxonomy" id="392734"/>
    <lineage>
        <taxon>Bacteria</taxon>
        <taxon>Pseudomonadati</taxon>
        <taxon>Acidobacteriota</taxon>
        <taxon>Terriglobia</taxon>
        <taxon>Terriglobales</taxon>
        <taxon>Acidobacteriaceae</taxon>
        <taxon>Terriglobus</taxon>
    </lineage>
</organism>
<evidence type="ECO:0000259" key="6">
    <source>
        <dbReference type="Pfam" id="PF06271"/>
    </source>
</evidence>
<dbReference type="PANTHER" id="PTHR36115">
    <property type="entry name" value="PROLINE-RICH ANTIGEN HOMOLOG-RELATED"/>
    <property type="match status" value="1"/>
</dbReference>
<evidence type="ECO:0000313" key="7">
    <source>
        <dbReference type="EMBL" id="SDF74050.1"/>
    </source>
</evidence>
<feature type="domain" description="RDD" evidence="6">
    <location>
        <begin position="28"/>
        <end position="154"/>
    </location>
</feature>
<protein>
    <submittedName>
        <fullName evidence="7">Uncharacterized membrane protein YckC, RDD family</fullName>
    </submittedName>
</protein>
<keyword evidence="3" id="KW-0812">Transmembrane</keyword>
<evidence type="ECO:0000256" key="5">
    <source>
        <dbReference type="ARBA" id="ARBA00023136"/>
    </source>
</evidence>
<evidence type="ECO:0000256" key="1">
    <source>
        <dbReference type="ARBA" id="ARBA00004651"/>
    </source>
</evidence>
<sequence>MLKFWRGERWFHAHETARFDELNGLPLASFKRRAWAFMIDALIIGILKAPFRHFHFLPEAHSSVELVNEITEKIPELIKSIVYFGVALKLGKGQTPGKWLMKIKVMSLTHDSIGWWQSIERGLGYGASLLEGGFGFFQYFLNGNRMCVHDRIAETIVVDIQKPRVRPALHPETDCEERKIEAEAAV</sequence>
<dbReference type="RefSeq" id="WP_172838301.1">
    <property type="nucleotide sequence ID" value="NZ_LT629690.1"/>
</dbReference>
<dbReference type="PANTHER" id="PTHR36115:SF6">
    <property type="entry name" value="PROLINE-RICH ANTIGEN HOMOLOG"/>
    <property type="match status" value="1"/>
</dbReference>
<dbReference type="InterPro" id="IPR010432">
    <property type="entry name" value="RDD"/>
</dbReference>
<dbReference type="EMBL" id="LT629690">
    <property type="protein sequence ID" value="SDF74050.1"/>
    <property type="molecule type" value="Genomic_DNA"/>
</dbReference>
<name>A0A1G7NLB5_9BACT</name>
<gene>
    <name evidence="7" type="ORF">SAMN05444167_3164</name>
</gene>
<keyword evidence="4" id="KW-1133">Transmembrane helix</keyword>
<dbReference type="AlphaFoldDB" id="A0A1G7NLB5"/>